<dbReference type="InterPro" id="IPR058625">
    <property type="entry name" value="MdtA-like_BSH"/>
</dbReference>
<evidence type="ECO:0000256" key="2">
    <source>
        <dbReference type="SAM" id="Phobius"/>
    </source>
</evidence>
<evidence type="ECO:0000259" key="3">
    <source>
        <dbReference type="Pfam" id="PF13115"/>
    </source>
</evidence>
<dbReference type="NCBIfam" id="TIGR01730">
    <property type="entry name" value="RND_mfp"/>
    <property type="match status" value="1"/>
</dbReference>
<feature type="domain" description="CusB-like beta-barrel" evidence="5">
    <location>
        <begin position="301"/>
        <end position="373"/>
    </location>
</feature>
<gene>
    <name evidence="7" type="ORF">IQ266_12030</name>
</gene>
<evidence type="ECO:0000313" key="8">
    <source>
        <dbReference type="Proteomes" id="UP000625316"/>
    </source>
</evidence>
<keyword evidence="2" id="KW-0472">Membrane</keyword>
<feature type="domain" description="Multidrug resistance protein MdtA-like barrel-sandwich hybrid" evidence="4">
    <location>
        <begin position="112"/>
        <end position="285"/>
    </location>
</feature>
<evidence type="ECO:0000256" key="1">
    <source>
        <dbReference type="ARBA" id="ARBA00009477"/>
    </source>
</evidence>
<dbReference type="InterPro" id="IPR058649">
    <property type="entry name" value="CzcB_C"/>
</dbReference>
<sequence length="572" mass="62200">MESNSMSDGSEISNSSDTKSQFRLVSSLIGFGVFALLSSSIWLAVRHFGNRAMAGTEQGDSMAGMDHSKMSHDEMMTVQGAFNAVPVQVETVQPRLLKQAVKYTGTVYPYTEVTVYPRIAGQLRNYGIYPGDRVRKGQLLAQLDASERRTQLMEAQSETEVMQKMVTANEMQIQEQAREISRMKAELDYIQLKAKRFKSLVAGGAISQNDYDVVSSEVSAKEAAISGAKIKLVRMQAEIRRDRAKVGQSQAKADTAIVLEGYTDIIAPVTGIVQARMADPGVVVRPGMGILKIGDYSRVRLRANIAQADAMGIMRGTRVMATVPGTKMTPIRGEVSSIFPDANPQTRTITVEAIVNNPGERLLAGQFLEMQVIKDSNPAAISVPQLALHTFQGKPAIWIVQGSGDAAMATRRVVKRGVSSGDRVEIITGLKAGEQVITSGFSRLLEGKKVAMVDTADKSVASLNQVDQGNVVIELVSPTAQEQVKAGAAELTLQVLDKQSKSPIPVKQLDVDVTMPMKNMAPMTTMVDVKALPKPGQFRVKTHFGMKGDWIIKTQIKTSEHSGRKQFTLTAR</sequence>
<dbReference type="InterPro" id="IPR058792">
    <property type="entry name" value="Beta-barrel_RND_2"/>
</dbReference>
<comment type="similarity">
    <text evidence="1">Belongs to the membrane fusion protein (MFP) (TC 8.A.1) family.</text>
</comment>
<dbReference type="PANTHER" id="PTHR30469">
    <property type="entry name" value="MULTIDRUG RESISTANCE PROTEIN MDTA"/>
    <property type="match status" value="1"/>
</dbReference>
<protein>
    <submittedName>
        <fullName evidence="7">Efflux RND transporter periplasmic adaptor subunit</fullName>
    </submittedName>
</protein>
<keyword evidence="2" id="KW-1133">Transmembrane helix</keyword>
<reference evidence="7" key="1">
    <citation type="submission" date="2020-10" db="EMBL/GenBank/DDBJ databases">
        <authorList>
            <person name="Castelo-Branco R."/>
            <person name="Eusebio N."/>
            <person name="Adriana R."/>
            <person name="Vieira A."/>
            <person name="Brugerolle De Fraissinette N."/>
            <person name="Rezende De Castro R."/>
            <person name="Schneider M.P."/>
            <person name="Vasconcelos V."/>
            <person name="Leao P.N."/>
        </authorList>
    </citation>
    <scope>NUCLEOTIDE SEQUENCE</scope>
    <source>
        <strain evidence="7">LEGE 11480</strain>
    </source>
</reference>
<dbReference type="GO" id="GO:1990281">
    <property type="term" value="C:efflux pump complex"/>
    <property type="evidence" value="ECO:0007669"/>
    <property type="project" value="TreeGrafter"/>
</dbReference>
<proteinExistence type="inferred from homology"/>
<dbReference type="AlphaFoldDB" id="A0A928VQW5"/>
<evidence type="ECO:0000313" key="7">
    <source>
        <dbReference type="EMBL" id="MBE9030459.1"/>
    </source>
</evidence>
<dbReference type="Gene3D" id="1.10.287.470">
    <property type="entry name" value="Helix hairpin bin"/>
    <property type="match status" value="1"/>
</dbReference>
<evidence type="ECO:0000259" key="5">
    <source>
        <dbReference type="Pfam" id="PF25954"/>
    </source>
</evidence>
<feature type="domain" description="YtkA-like" evidence="3">
    <location>
        <begin position="473"/>
        <end position="553"/>
    </location>
</feature>
<dbReference type="Proteomes" id="UP000625316">
    <property type="component" value="Unassembled WGS sequence"/>
</dbReference>
<dbReference type="Pfam" id="PF25954">
    <property type="entry name" value="Beta-barrel_RND_2"/>
    <property type="match status" value="1"/>
</dbReference>
<organism evidence="7 8">
    <name type="scientific">Romeriopsis navalis LEGE 11480</name>
    <dbReference type="NCBI Taxonomy" id="2777977"/>
    <lineage>
        <taxon>Bacteria</taxon>
        <taxon>Bacillati</taxon>
        <taxon>Cyanobacteriota</taxon>
        <taxon>Cyanophyceae</taxon>
        <taxon>Leptolyngbyales</taxon>
        <taxon>Leptolyngbyaceae</taxon>
        <taxon>Romeriopsis</taxon>
        <taxon>Romeriopsis navalis</taxon>
    </lineage>
</organism>
<name>A0A928VQW5_9CYAN</name>
<keyword evidence="2" id="KW-0812">Transmembrane</keyword>
<dbReference type="EMBL" id="JADEXQ010000036">
    <property type="protein sequence ID" value="MBE9030459.1"/>
    <property type="molecule type" value="Genomic_DNA"/>
</dbReference>
<dbReference type="InterPro" id="IPR032693">
    <property type="entry name" value="YtkA-like_dom"/>
</dbReference>
<comment type="caution">
    <text evidence="7">The sequence shown here is derived from an EMBL/GenBank/DDBJ whole genome shotgun (WGS) entry which is preliminary data.</text>
</comment>
<evidence type="ECO:0000259" key="6">
    <source>
        <dbReference type="Pfam" id="PF25975"/>
    </source>
</evidence>
<accession>A0A928VQW5</accession>
<dbReference type="GO" id="GO:0015562">
    <property type="term" value="F:efflux transmembrane transporter activity"/>
    <property type="evidence" value="ECO:0007669"/>
    <property type="project" value="TreeGrafter"/>
</dbReference>
<dbReference type="InterPro" id="IPR006143">
    <property type="entry name" value="RND_pump_MFP"/>
</dbReference>
<dbReference type="Gene3D" id="2.40.420.20">
    <property type="match status" value="1"/>
</dbReference>
<dbReference type="Pfam" id="PF25975">
    <property type="entry name" value="CzcB_C"/>
    <property type="match status" value="1"/>
</dbReference>
<feature type="transmembrane region" description="Helical" evidence="2">
    <location>
        <begin position="24"/>
        <end position="45"/>
    </location>
</feature>
<keyword evidence="8" id="KW-1185">Reference proteome</keyword>
<dbReference type="Pfam" id="PF25917">
    <property type="entry name" value="BSH_RND"/>
    <property type="match status" value="1"/>
</dbReference>
<dbReference type="Gene3D" id="2.40.50.100">
    <property type="match status" value="2"/>
</dbReference>
<dbReference type="Gene3D" id="2.40.30.170">
    <property type="match status" value="1"/>
</dbReference>
<feature type="domain" description="CzcB-like C-terminal circularly permuted SH3-like" evidence="6">
    <location>
        <begin position="381"/>
        <end position="440"/>
    </location>
</feature>
<dbReference type="Pfam" id="PF13115">
    <property type="entry name" value="YtkA"/>
    <property type="match status" value="1"/>
</dbReference>
<dbReference type="SUPFAM" id="SSF111369">
    <property type="entry name" value="HlyD-like secretion proteins"/>
    <property type="match status" value="2"/>
</dbReference>
<evidence type="ECO:0000259" key="4">
    <source>
        <dbReference type="Pfam" id="PF25917"/>
    </source>
</evidence>